<dbReference type="AlphaFoldDB" id="A0AA38IJB3"/>
<keyword evidence="3" id="KW-1185">Reference proteome</keyword>
<feature type="region of interest" description="Disordered" evidence="1">
    <location>
        <begin position="92"/>
        <end position="138"/>
    </location>
</feature>
<gene>
    <name evidence="2" type="ORF">Zmor_015396</name>
</gene>
<evidence type="ECO:0000256" key="1">
    <source>
        <dbReference type="SAM" id="MobiDB-lite"/>
    </source>
</evidence>
<protein>
    <submittedName>
        <fullName evidence="2">Uncharacterized protein</fullName>
    </submittedName>
</protein>
<dbReference type="EMBL" id="JALNTZ010000004">
    <property type="protein sequence ID" value="KAJ3656311.1"/>
    <property type="molecule type" value="Genomic_DNA"/>
</dbReference>
<dbReference type="InterPro" id="IPR029058">
    <property type="entry name" value="AB_hydrolase_fold"/>
</dbReference>
<organism evidence="2 3">
    <name type="scientific">Zophobas morio</name>
    <dbReference type="NCBI Taxonomy" id="2755281"/>
    <lineage>
        <taxon>Eukaryota</taxon>
        <taxon>Metazoa</taxon>
        <taxon>Ecdysozoa</taxon>
        <taxon>Arthropoda</taxon>
        <taxon>Hexapoda</taxon>
        <taxon>Insecta</taxon>
        <taxon>Pterygota</taxon>
        <taxon>Neoptera</taxon>
        <taxon>Endopterygota</taxon>
        <taxon>Coleoptera</taxon>
        <taxon>Polyphaga</taxon>
        <taxon>Cucujiformia</taxon>
        <taxon>Tenebrionidae</taxon>
        <taxon>Zophobas</taxon>
    </lineage>
</organism>
<dbReference type="SUPFAM" id="SSF53474">
    <property type="entry name" value="alpha/beta-Hydrolases"/>
    <property type="match status" value="1"/>
</dbReference>
<evidence type="ECO:0000313" key="3">
    <source>
        <dbReference type="Proteomes" id="UP001168821"/>
    </source>
</evidence>
<dbReference type="Proteomes" id="UP001168821">
    <property type="component" value="Unassembled WGS sequence"/>
</dbReference>
<reference evidence="2" key="1">
    <citation type="journal article" date="2023" name="G3 (Bethesda)">
        <title>Whole genome assemblies of Zophobas morio and Tenebrio molitor.</title>
        <authorList>
            <person name="Kaur S."/>
            <person name="Stinson S.A."/>
            <person name="diCenzo G.C."/>
        </authorList>
    </citation>
    <scope>NUCLEOTIDE SEQUENCE</scope>
    <source>
        <strain evidence="2">QUZm001</strain>
    </source>
</reference>
<dbReference type="Gene3D" id="3.40.50.1820">
    <property type="entry name" value="alpha/beta hydrolase"/>
    <property type="match status" value="1"/>
</dbReference>
<comment type="caution">
    <text evidence="2">The sequence shown here is derived from an EMBL/GenBank/DDBJ whole genome shotgun (WGS) entry which is preliminary data.</text>
</comment>
<proteinExistence type="predicted"/>
<accession>A0AA38IJB3</accession>
<name>A0AA38IJB3_9CUCU</name>
<sequence length="138" mass="16704">MEPDLINMFIRVCGSEYPLKISYRYYQVYAVDGKIRRYDYGEERNLLLYGDKEPTQYPLENIKVPVYIIHGENDNIECKRRRETWERWENAERERVGRGREEGEEREENIKRQGQRERARWAVKNRGEKGGTGRKKED</sequence>
<evidence type="ECO:0000313" key="2">
    <source>
        <dbReference type="EMBL" id="KAJ3656311.1"/>
    </source>
</evidence>